<keyword evidence="1 2" id="KW-0103">Bromodomain</keyword>
<evidence type="ECO:0000313" key="6">
    <source>
        <dbReference type="Proteomes" id="UP000541444"/>
    </source>
</evidence>
<dbReference type="GO" id="GO:0008360">
    <property type="term" value="P:regulation of cell shape"/>
    <property type="evidence" value="ECO:0007669"/>
    <property type="project" value="TreeGrafter"/>
</dbReference>
<feature type="compositionally biased region" description="Acidic residues" evidence="3">
    <location>
        <begin position="85"/>
        <end position="94"/>
    </location>
</feature>
<feature type="compositionally biased region" description="Polar residues" evidence="3">
    <location>
        <begin position="428"/>
        <end position="440"/>
    </location>
</feature>
<dbReference type="SMART" id="SM00297">
    <property type="entry name" value="BROMO"/>
    <property type="match status" value="1"/>
</dbReference>
<dbReference type="Pfam" id="PF00439">
    <property type="entry name" value="Bromodomain"/>
    <property type="match status" value="1"/>
</dbReference>
<feature type="region of interest" description="Disordered" evidence="3">
    <location>
        <begin position="182"/>
        <end position="201"/>
    </location>
</feature>
<reference evidence="5 6" key="1">
    <citation type="journal article" date="2020" name="IScience">
        <title>Genome Sequencing of the Endangered Kingdonia uniflora (Circaeasteraceae, Ranunculales) Reveals Potential Mechanisms of Evolutionary Specialization.</title>
        <authorList>
            <person name="Sun Y."/>
            <person name="Deng T."/>
            <person name="Zhang A."/>
            <person name="Moore M.J."/>
            <person name="Landis J.B."/>
            <person name="Lin N."/>
            <person name="Zhang H."/>
            <person name="Zhang X."/>
            <person name="Huang J."/>
            <person name="Zhang X."/>
            <person name="Sun H."/>
            <person name="Wang H."/>
        </authorList>
    </citation>
    <scope>NUCLEOTIDE SEQUENCE [LARGE SCALE GENOMIC DNA]</scope>
    <source>
        <strain evidence="5">TB1705</strain>
        <tissue evidence="5">Leaf</tissue>
    </source>
</reference>
<dbReference type="OrthoDB" id="538223at2759"/>
<feature type="domain" description="Bromo" evidence="4">
    <location>
        <begin position="770"/>
        <end position="813"/>
    </location>
</feature>
<evidence type="ECO:0000256" key="1">
    <source>
        <dbReference type="ARBA" id="ARBA00023117"/>
    </source>
</evidence>
<dbReference type="SUPFAM" id="SSF47370">
    <property type="entry name" value="Bromodomain"/>
    <property type="match status" value="1"/>
</dbReference>
<evidence type="ECO:0000313" key="5">
    <source>
        <dbReference type="EMBL" id="KAF6156946.1"/>
    </source>
</evidence>
<dbReference type="EMBL" id="JACGCM010001289">
    <property type="protein sequence ID" value="KAF6156946.1"/>
    <property type="molecule type" value="Genomic_DNA"/>
</dbReference>
<comment type="caution">
    <text evidence="5">The sequence shown here is derived from an EMBL/GenBank/DDBJ whole genome shotgun (WGS) entry which is preliminary data.</text>
</comment>
<dbReference type="CDD" id="cd05529">
    <property type="entry name" value="Bromo_WDR9_I_like"/>
    <property type="match status" value="1"/>
</dbReference>
<dbReference type="InterPro" id="IPR057451">
    <property type="entry name" value="BRWD/PHIP_AD"/>
</dbReference>
<feature type="region of interest" description="Disordered" evidence="3">
    <location>
        <begin position="85"/>
        <end position="110"/>
    </location>
</feature>
<dbReference type="InterPro" id="IPR036427">
    <property type="entry name" value="Bromodomain-like_sf"/>
</dbReference>
<sequence>MASEQQLNYYNNGMIPYPEPYQGMYQHQRSRALGIERRPSSVTFAIGPGEISGIQDYSMVPLLDLDITVDPLSEFVEAIDWEAENEVQSDDSDSEYNVTDEYSSEGERGSLGLTFGDIDCSEEYSEVEHSQKDSLRRSKRKNSKVEFLTSSRKCGKRKDLDECGGAFPRIYRTKKLKNGQKAYGKRCTTSKSSRPRRISARNALNSFSKCTEASSGEEDKGSSESDSSNNEKMLSDSNTPNVVPVKCKHSEQENLRNRRRLVLKSQFCDSDKSTPPVNIRSEGQKLVNFVGSYIVDAPETSIERDIDLNSQERGTSSGNSGEVIASQNYKRNIVRAIEQSEMVNDLNKIRWGEVKPRTSKRLRCEDATVGHQVSNASLHHRNGVRNNVNGRLKFGNDYGVANTPKTPNQREVKSLLTVDEDIDKSVCTRSNSHSVRTNSGNDDDAMEESTSHDIKIDRINFPEATANGIRKTRSIRTKAARRELLCEDWRSNSKITLGLRSTRNRREIYYGTVLSPVDTRKSHQSLRKLSWLTLSEHEDNCRYIPQLGDYVVYLRQGHEGYINWCHLSEVGPWISLKGNLRAMELCKVEGLDYSTVPGSGDSCCKIKLELVDPCSSLVGKAFKLTLPELTNFSDFLVERTRFDVAVKRNWTLRDRCQVWWRNEHAEGGIWWEGRIVSVKPLSLEFPESPWERYTIQYKSDGVEHQHSPWELHDHDIKWKHPRISDDIKYRLLTSFSDLERHGYINKDCYGLQKLQQVSQKSNFLNRFPVPVSLDLIKERLQNDYYRSLEALKHDFVVMHSNGSSYFGKNAELAMKMERLSDWFYRELVPL</sequence>
<dbReference type="Proteomes" id="UP000541444">
    <property type="component" value="Unassembled WGS sequence"/>
</dbReference>
<feature type="region of interest" description="Disordered" evidence="3">
    <location>
        <begin position="428"/>
        <end position="450"/>
    </location>
</feature>
<dbReference type="PANTHER" id="PTHR16266">
    <property type="entry name" value="WD REPEAT DOMAIN 9"/>
    <property type="match status" value="1"/>
</dbReference>
<dbReference type="Pfam" id="PF25313">
    <property type="entry name" value="BRWD_AD"/>
    <property type="match status" value="1"/>
</dbReference>
<evidence type="ECO:0000256" key="2">
    <source>
        <dbReference type="PROSITE-ProRule" id="PRU00035"/>
    </source>
</evidence>
<dbReference type="GO" id="GO:0007010">
    <property type="term" value="P:cytoskeleton organization"/>
    <property type="evidence" value="ECO:0007669"/>
    <property type="project" value="TreeGrafter"/>
</dbReference>
<dbReference type="PANTHER" id="PTHR16266:SF17">
    <property type="entry name" value="BRWD3"/>
    <property type="match status" value="1"/>
</dbReference>
<dbReference type="AlphaFoldDB" id="A0A7J7MPY3"/>
<organism evidence="5 6">
    <name type="scientific">Kingdonia uniflora</name>
    <dbReference type="NCBI Taxonomy" id="39325"/>
    <lineage>
        <taxon>Eukaryota</taxon>
        <taxon>Viridiplantae</taxon>
        <taxon>Streptophyta</taxon>
        <taxon>Embryophyta</taxon>
        <taxon>Tracheophyta</taxon>
        <taxon>Spermatophyta</taxon>
        <taxon>Magnoliopsida</taxon>
        <taxon>Ranunculales</taxon>
        <taxon>Circaeasteraceae</taxon>
        <taxon>Kingdonia</taxon>
    </lineage>
</organism>
<dbReference type="GO" id="GO:0006357">
    <property type="term" value="P:regulation of transcription by RNA polymerase II"/>
    <property type="evidence" value="ECO:0007669"/>
    <property type="project" value="TreeGrafter"/>
</dbReference>
<keyword evidence="6" id="KW-1185">Reference proteome</keyword>
<dbReference type="InterPro" id="IPR052060">
    <property type="entry name" value="Bromo_WD_repeat"/>
</dbReference>
<dbReference type="GO" id="GO:0005634">
    <property type="term" value="C:nucleus"/>
    <property type="evidence" value="ECO:0007669"/>
    <property type="project" value="TreeGrafter"/>
</dbReference>
<gene>
    <name evidence="5" type="ORF">GIB67_039707</name>
</gene>
<name>A0A7J7MPY3_9MAGN</name>
<protein>
    <recommendedName>
        <fullName evidence="4">Bromo domain-containing protein</fullName>
    </recommendedName>
</protein>
<proteinExistence type="predicted"/>
<dbReference type="Gene3D" id="1.20.920.10">
    <property type="entry name" value="Bromodomain-like"/>
    <property type="match status" value="1"/>
</dbReference>
<evidence type="ECO:0000259" key="4">
    <source>
        <dbReference type="PROSITE" id="PS50014"/>
    </source>
</evidence>
<dbReference type="InterPro" id="IPR001487">
    <property type="entry name" value="Bromodomain"/>
</dbReference>
<feature type="region of interest" description="Disordered" evidence="3">
    <location>
        <begin position="209"/>
        <end position="251"/>
    </location>
</feature>
<evidence type="ECO:0000256" key="3">
    <source>
        <dbReference type="SAM" id="MobiDB-lite"/>
    </source>
</evidence>
<dbReference type="PROSITE" id="PS50014">
    <property type="entry name" value="BROMODOMAIN_2"/>
    <property type="match status" value="1"/>
</dbReference>
<accession>A0A7J7MPY3</accession>